<dbReference type="Gene3D" id="3.10.620.30">
    <property type="match status" value="1"/>
</dbReference>
<dbReference type="SUPFAM" id="SSF54001">
    <property type="entry name" value="Cysteine proteinases"/>
    <property type="match status" value="1"/>
</dbReference>
<dbReference type="OrthoDB" id="98874at2"/>
<evidence type="ECO:0000259" key="1">
    <source>
        <dbReference type="Pfam" id="PF01841"/>
    </source>
</evidence>
<dbReference type="RefSeq" id="WP_013598408.1">
    <property type="nucleotide sequence ID" value="NC_015144.1"/>
</dbReference>
<dbReference type="InterPro" id="IPR024618">
    <property type="entry name" value="DUF3857"/>
</dbReference>
<dbReference type="Pfam" id="PF12969">
    <property type="entry name" value="DUF3857"/>
    <property type="match status" value="1"/>
</dbReference>
<reference evidence="3 4" key="1">
    <citation type="journal article" date="2011" name="Stand. Genomic Sci.">
        <title>Complete genome sequence of Weeksella virosa type strain (9751).</title>
        <authorList>
            <person name="Lang E."/>
            <person name="Teshima H."/>
            <person name="Lucas S."/>
            <person name="Lapidus A."/>
            <person name="Hammon N."/>
            <person name="Deshpande S."/>
            <person name="Nolan M."/>
            <person name="Cheng J.F."/>
            <person name="Pitluck S."/>
            <person name="Liolios K."/>
            <person name="Pagani I."/>
            <person name="Mikhailova N."/>
            <person name="Ivanova N."/>
            <person name="Mavromatis K."/>
            <person name="Pati A."/>
            <person name="Tapia R."/>
            <person name="Han C."/>
            <person name="Goodwin L."/>
            <person name="Chen A."/>
            <person name="Palaniappan K."/>
            <person name="Land M."/>
            <person name="Hauser L."/>
            <person name="Chang Y.J."/>
            <person name="Jeffries C.D."/>
            <person name="Brambilla E.M."/>
            <person name="Kopitz M."/>
            <person name="Rohde M."/>
            <person name="Goker M."/>
            <person name="Tindall B.J."/>
            <person name="Detter J.C."/>
            <person name="Woyke T."/>
            <person name="Bristow J."/>
            <person name="Eisen J.A."/>
            <person name="Markowitz V."/>
            <person name="Hugenholtz P."/>
            <person name="Klenk H.P."/>
            <person name="Kyrpides N.C."/>
        </authorList>
    </citation>
    <scope>NUCLEOTIDE SEQUENCE [LARGE SCALE GENOMIC DNA]</scope>
    <source>
        <strain evidence="4">ATCC 43766 / DSM 16922 / JCM 21250 / NBRC 16016 / NCTC 11634 / CL345/78</strain>
    </source>
</reference>
<proteinExistence type="predicted"/>
<protein>
    <submittedName>
        <fullName evidence="3">Transglutaminase domain-containing protein</fullName>
    </submittedName>
</protein>
<dbReference type="STRING" id="865938.Weevi_1314"/>
<dbReference type="Gene3D" id="2.60.40.3140">
    <property type="match status" value="1"/>
</dbReference>
<evidence type="ECO:0000259" key="2">
    <source>
        <dbReference type="Pfam" id="PF12969"/>
    </source>
</evidence>
<dbReference type="Pfam" id="PF01841">
    <property type="entry name" value="Transglut_core"/>
    <property type="match status" value="1"/>
</dbReference>
<keyword evidence="4" id="KW-1185">Reference proteome</keyword>
<dbReference type="InterPro" id="IPR002931">
    <property type="entry name" value="Transglutaminase-like"/>
</dbReference>
<feature type="domain" description="Transglutaminase-like" evidence="1">
    <location>
        <begin position="320"/>
        <end position="423"/>
    </location>
</feature>
<dbReference type="Proteomes" id="UP000008641">
    <property type="component" value="Chromosome"/>
</dbReference>
<feature type="domain" description="DUF3857" evidence="2">
    <location>
        <begin position="98"/>
        <end position="211"/>
    </location>
</feature>
<organism evidence="3 4">
    <name type="scientific">Weeksella virosa (strain ATCC 43766 / DSM 16922 / JCM 21250 / CCUG 30538 / CDC 9751 / IAM 14551 / NBRC 16016 / NCTC 11634 / CL345/78)</name>
    <dbReference type="NCBI Taxonomy" id="865938"/>
    <lineage>
        <taxon>Bacteria</taxon>
        <taxon>Pseudomonadati</taxon>
        <taxon>Bacteroidota</taxon>
        <taxon>Flavobacteriia</taxon>
        <taxon>Flavobacteriales</taxon>
        <taxon>Weeksellaceae</taxon>
        <taxon>Weeksella</taxon>
    </lineage>
</organism>
<gene>
    <name evidence="3" type="ordered locus">Weevi_1314</name>
</gene>
<dbReference type="InterPro" id="IPR038765">
    <property type="entry name" value="Papain-like_cys_pep_sf"/>
</dbReference>
<evidence type="ECO:0000313" key="4">
    <source>
        <dbReference type="Proteomes" id="UP000008641"/>
    </source>
</evidence>
<dbReference type="AlphaFoldDB" id="F0NXV0"/>
<reference evidence="4" key="2">
    <citation type="journal article" date="2011" name="Stand. Genomic Sci.">
        <title>Complete genome sequence of Weeksella virosa type strain (9751T).</title>
        <authorList>
            <person name="Lang E."/>
            <person name="Teshima H."/>
            <person name="Lucas S."/>
            <person name="Lapidus A."/>
            <person name="Hammon N."/>
            <person name="Deshpande S."/>
            <person name="Nolan M."/>
            <person name="Cheng J."/>
            <person name="Pitluck S."/>
            <person name="Liolios K."/>
            <person name="Pagani I."/>
            <person name="Mikhailova N."/>
            <person name="Ivanova N."/>
            <person name="Mavromatis K."/>
            <person name="Pati A."/>
            <person name="Tapia R."/>
            <person name="Han C."/>
            <person name="Goodwin L."/>
            <person name="Chen A."/>
            <person name="Palaniappan K."/>
            <person name="Land M."/>
            <person name="Hauser L."/>
            <person name="Chang Y."/>
            <person name="Jeffries C."/>
            <person name="Brambilla E."/>
            <person name="Kopitz M."/>
            <person name="Rohde M."/>
            <person name="Goker M."/>
            <person name="Tindall B."/>
            <person name="Detter J."/>
            <person name="Woyke T."/>
            <person name="Bristow J."/>
            <person name="Eisen J."/>
            <person name="Markowitz V."/>
            <person name="Hugenholtz P."/>
            <person name="Klenk H."/>
            <person name="Kyrpides N."/>
        </authorList>
    </citation>
    <scope>NUCLEOTIDE SEQUENCE [LARGE SCALE GENOMIC DNA]</scope>
    <source>
        <strain evidence="4">ATCC 43766 / DSM 16922 / JCM 21250 / NBRC 16016 / NCTC 11634 / CL345/78</strain>
    </source>
</reference>
<dbReference type="EMBL" id="CP002455">
    <property type="protein sequence ID" value="ADX68018.1"/>
    <property type="molecule type" value="Genomic_DNA"/>
</dbReference>
<evidence type="ECO:0000313" key="3">
    <source>
        <dbReference type="EMBL" id="ADX68018.1"/>
    </source>
</evidence>
<dbReference type="KEGG" id="wvi:Weevi_1314"/>
<dbReference type="HOGENOM" id="CLU_026364_0_0_10"/>
<dbReference type="eggNOG" id="COG1305">
    <property type="taxonomic scope" value="Bacteria"/>
</dbReference>
<dbReference type="Gene3D" id="2.60.120.1130">
    <property type="match status" value="1"/>
</dbReference>
<sequence>MKQILFLILVFSNFVQAQDYRFGKVSVQELEKTNSTVTPNASAEILYSSEKVTIDWNFQKGDIEKKVVDFYRIKVYNKNQAPRNAFVHQVKLRKNNANIEKISDLKVVTYNLENGKIVETKIDKKDIVSDKTSKYHNLETFTFPNVKDGSVIEFSYEIISPFYQFTEPWYFQTNIPVVKSDFSIETNESLRYQPFVTGQLEPKTNTKEKQEKTASVSNTIRYRMQGGNLIDTKTNYENYRYTMDINNYSYENLAPIYLEAYVLNPKNLFSAIRFELAAHIPKNGNPQFFTTDWNTIGKDLMKSETFGEQLNGNGFLDKKVKELTANKSTPTEKMKAIFDFVKNNYRWNNVYGIATDNGVRKTFNDQTGSVTDINLLLISMLQKADLTANPIVLSSTDNGILDFSFPSKHKLNYVIAHVYDNGKNYLMDATSPHSDINLLPIRALNYRGMLIAPNGTTEFPLQNYVMSNRTITVDADLSDAGEFSGRYTDTADNYFYLIDSEAYHDNQKGFEEDKTNSFDMKVENFRVQDNNEGLMRQTFNFSNLKVEKIGYKPIFNPLLFLSETKSNLFFNTRNHPLEFGTPSTITKTIKIKIPSGYKVESLPTQDTSLVKDNAASYIYAIAQKDDYILVQTQELLPYATLPNKYYRDFKDYKNKLILINSQHVVLVKE</sequence>
<accession>F0NXV0</accession>
<name>F0NXV0_WEEVC</name>